<dbReference type="Proteomes" id="UP000017090">
    <property type="component" value="Unassembled WGS sequence"/>
</dbReference>
<keyword evidence="8" id="KW-0067">ATP-binding</keyword>
<keyword evidence="9" id="KW-0520">NAD</keyword>
<dbReference type="eggNOG" id="COG1057">
    <property type="taxonomic scope" value="Bacteria"/>
</dbReference>
<evidence type="ECO:0000256" key="9">
    <source>
        <dbReference type="ARBA" id="ARBA00023027"/>
    </source>
</evidence>
<dbReference type="InterPro" id="IPR016024">
    <property type="entry name" value="ARM-type_fold"/>
</dbReference>
<dbReference type="GO" id="GO:0009435">
    <property type="term" value="P:NAD+ biosynthetic process"/>
    <property type="evidence" value="ECO:0007669"/>
    <property type="project" value="InterPro"/>
</dbReference>
<evidence type="ECO:0000256" key="1">
    <source>
        <dbReference type="ARBA" id="ARBA00002324"/>
    </source>
</evidence>
<name>U7UL73_9FIRM</name>
<dbReference type="Pfam" id="PF01467">
    <property type="entry name" value="CTP_transf_like"/>
    <property type="match status" value="1"/>
</dbReference>
<gene>
    <name evidence="12" type="ORF">HMPREF1250_1454</name>
</gene>
<evidence type="ECO:0000256" key="4">
    <source>
        <dbReference type="ARBA" id="ARBA00022642"/>
    </source>
</evidence>
<accession>U7UL73</accession>
<evidence type="ECO:0000256" key="10">
    <source>
        <dbReference type="ARBA" id="ARBA00048721"/>
    </source>
</evidence>
<keyword evidence="6 12" id="KW-0548">Nucleotidyltransferase</keyword>
<dbReference type="PANTHER" id="PTHR39321">
    <property type="entry name" value="NICOTINATE-NUCLEOTIDE ADENYLYLTRANSFERASE-RELATED"/>
    <property type="match status" value="1"/>
</dbReference>
<dbReference type="PATRIC" id="fig|1111454.3.peg.1379"/>
<dbReference type="SUPFAM" id="SSF109604">
    <property type="entry name" value="HD-domain/PDEase-like"/>
    <property type="match status" value="1"/>
</dbReference>
<proteinExistence type="predicted"/>
<dbReference type="GO" id="GO:0004515">
    <property type="term" value="F:nicotinate-nucleotide adenylyltransferase activity"/>
    <property type="evidence" value="ECO:0007669"/>
    <property type="project" value="UniProtKB-EC"/>
</dbReference>
<protein>
    <recommendedName>
        <fullName evidence="3">nicotinate-nucleotide adenylyltransferase</fullName>
        <ecNumber evidence="3">2.7.7.18</ecNumber>
    </recommendedName>
</protein>
<comment type="caution">
    <text evidence="12">The sequence shown here is derived from an EMBL/GenBank/DDBJ whole genome shotgun (WGS) entry which is preliminary data.</text>
</comment>
<dbReference type="InterPro" id="IPR004821">
    <property type="entry name" value="Cyt_trans-like"/>
</dbReference>
<dbReference type="InterPro" id="IPR005248">
    <property type="entry name" value="NadD/NMNAT"/>
</dbReference>
<comment type="pathway">
    <text evidence="2">Cofactor biosynthesis; NAD(+) biosynthesis; deamido-NAD(+) from nicotinate D-ribonucleotide: step 1/1.</text>
</comment>
<dbReference type="GO" id="GO:0005524">
    <property type="term" value="F:ATP binding"/>
    <property type="evidence" value="ECO:0007669"/>
    <property type="project" value="UniProtKB-KW"/>
</dbReference>
<dbReference type="Gene3D" id="1.25.10.10">
    <property type="entry name" value="Leucine-rich Repeat Variant"/>
    <property type="match status" value="1"/>
</dbReference>
<dbReference type="EMBL" id="AWXA01000037">
    <property type="protein sequence ID" value="ERT59228.1"/>
    <property type="molecule type" value="Genomic_DNA"/>
</dbReference>
<evidence type="ECO:0000256" key="8">
    <source>
        <dbReference type="ARBA" id="ARBA00022840"/>
    </source>
</evidence>
<comment type="catalytic activity">
    <reaction evidence="10">
        <text>nicotinate beta-D-ribonucleotide + ATP + H(+) = deamido-NAD(+) + diphosphate</text>
        <dbReference type="Rhea" id="RHEA:22860"/>
        <dbReference type="ChEBI" id="CHEBI:15378"/>
        <dbReference type="ChEBI" id="CHEBI:30616"/>
        <dbReference type="ChEBI" id="CHEBI:33019"/>
        <dbReference type="ChEBI" id="CHEBI:57502"/>
        <dbReference type="ChEBI" id="CHEBI:58437"/>
        <dbReference type="EC" id="2.7.7.18"/>
    </reaction>
</comment>
<evidence type="ECO:0000256" key="6">
    <source>
        <dbReference type="ARBA" id="ARBA00022695"/>
    </source>
</evidence>
<comment type="function">
    <text evidence="1">Catalyzes the reversible adenylation of nicotinate mononucleotide (NaMN) to nicotinic acid adenine dinucleotide (NaAD).</text>
</comment>
<dbReference type="SUPFAM" id="SSF52374">
    <property type="entry name" value="Nucleotidylyl transferase"/>
    <property type="match status" value="1"/>
</dbReference>
<dbReference type="Gene3D" id="3.40.50.620">
    <property type="entry name" value="HUPs"/>
    <property type="match status" value="1"/>
</dbReference>
<evidence type="ECO:0000259" key="11">
    <source>
        <dbReference type="Pfam" id="PF01467"/>
    </source>
</evidence>
<keyword evidence="13" id="KW-1185">Reference proteome</keyword>
<evidence type="ECO:0000313" key="12">
    <source>
        <dbReference type="EMBL" id="ERT59228.1"/>
    </source>
</evidence>
<evidence type="ECO:0000256" key="5">
    <source>
        <dbReference type="ARBA" id="ARBA00022679"/>
    </source>
</evidence>
<sequence length="1629" mass="186039">MLMMTDAATVTDLSIMLERGLYTPRFLRLAQMDAAEMEQLLAQVDNTVLARTVLDCTDENGRFLPQAVLDGVRPLLPVLQDEPACGWLKYCYYYVLTQIYPENAGSWRDADIAEIISRDQHYRRGRCLFMQLLRALFRYERQTLPFDPTWELAFLAPEEIEDNGDDKEYLRLRELSTELYAYEFMRLGIALTPFHTLGHIGGVHYVAVYAARQLRRAGVGVDVGLVSGAAACHDIGKYGCRKCEERRVPYLHYYYTDLCCRRVGLPAIGHIAANHSVWDLELENLPVEALLLIYADFRVKSTRADDGREIIHFYSLAEAFDVILGKLDNVDEKKRSRYQKVYAKLADFEAYMTEWGVVTELPADFAPSPAETRPRRQRDAALLDGTDVVDALKYAAIGHNIRLMRLFRDANAFTGLIEAVRSERNWKNVRTYISIFEEYSTYMTEQQKLLTLQYLYEALAYKEIDIRMQAARIMGTLVAGFNETYSKELPEGVSLPLKEVTGLSLFAHYVSLITKPGWRFTAQHKSWISYCLGSFVRAVLESCDDKGRLAYMRLLQPYYTRTNYRAELYIVLLTALMEMDSAFFDEEFLPVIAAFIAAAAAGEELSLRVAALRCGTYIFDRQERDDYRQRLLRVLDLPQDDEDLGEREGALFLDNLKTGTHWIIKVSNMETMIRHLERSDKAAVMHLGTHLANVLKVSDNPFVRRTAGEALLQVAEKMTYTQRNEIVVELFNGLELGDLRISKYVPEYLGEIILRLLPQEFDECILSMEQQLLTANTQVAASMVHTIGVILGSFDTFAGRHRETYAGEHEKRQRRLLYLMIKAYAHYDTELSRDAFRYIGRFIFNNPKLPAERVDFLFIHSYKKLLVTLTENREGPLDFYSNAAVLNHIYRYIGSHQFRCGDFELPKRQKVCLYPGTFDPFSLGHKAVAEKIRDLGFEVYLALDEFSWSKHTQPRLMRRKIMDMSTADQEDMYLFPDDIPINLTNAADMRRLKELFRGKDVYLAVGTDVIENASAYKARPTLDSVHMMNHIAFARETRESRYSTGKKENYPIQGKIITLLLDKFYEDISSTRIRENIDLNRDISNLIDAVAQNFIYENNLYLREPAYKHVVEAKDMGIGSFKQRGRESLWPLRETLLADGYDTSLVENYIESDAVRTLYIDSAGQSKEMVAYAAVHRIGARSLLTEFGDPTLTAHIRDTADGSIAAIGFLYARENGAIANMGEIIITEIMTELIARDFAYAVYHPVDGAGYQPAIITALRKQGFVNIAPAGAAMPVYAVSLKAPVVLFRDVETVIKAPFNKNPRVLQALDRAHHNLLAVMRRLYPGKLILSFNTSIVHNKIIKKAVELNGVSPVRDNERRYGPYMSVPFGKTLSSVLIPNTVTKALHIEKYFNRYVKGFTIAESHQYSSVDNQLRTIKSFNRPVILIDDLLHKGYRMQMLTPVLERNQIEVKTVLVGVITGRAVDMMAARKLNADAAYFLPTLEIWFNERDCYPFLGGDSIDNAGDYSSYGRNPSINLVLPYVKPGFIGHGDDDAAFAYSLTCLENARAIMETLQEEYQKNYEKKLTLKRLGEVLTAVRIPDIDVGVRFDENMAPTRFIENDLERLKRLRWGSSRAQRSGVRTPGKEEV</sequence>
<dbReference type="SUPFAM" id="SSF48371">
    <property type="entry name" value="ARM repeat"/>
    <property type="match status" value="1"/>
</dbReference>
<dbReference type="InterPro" id="IPR014729">
    <property type="entry name" value="Rossmann-like_a/b/a_fold"/>
</dbReference>
<keyword evidence="5 12" id="KW-0808">Transferase</keyword>
<keyword evidence="7" id="KW-0547">Nucleotide-binding</keyword>
<keyword evidence="4" id="KW-0662">Pyridine nucleotide biosynthesis</keyword>
<dbReference type="InterPro" id="IPR011989">
    <property type="entry name" value="ARM-like"/>
</dbReference>
<evidence type="ECO:0000256" key="7">
    <source>
        <dbReference type="ARBA" id="ARBA00022741"/>
    </source>
</evidence>
<feature type="domain" description="Cytidyltransferase-like" evidence="11">
    <location>
        <begin position="913"/>
        <end position="1076"/>
    </location>
</feature>
<evidence type="ECO:0000256" key="2">
    <source>
        <dbReference type="ARBA" id="ARBA00005019"/>
    </source>
</evidence>
<evidence type="ECO:0000256" key="3">
    <source>
        <dbReference type="ARBA" id="ARBA00012389"/>
    </source>
</evidence>
<evidence type="ECO:0000313" key="13">
    <source>
        <dbReference type="Proteomes" id="UP000017090"/>
    </source>
</evidence>
<reference evidence="12 13" key="1">
    <citation type="submission" date="2013-09" db="EMBL/GenBank/DDBJ databases">
        <authorList>
            <person name="Durkin A.S."/>
            <person name="Haft D.R."/>
            <person name="McCorrison J."/>
            <person name="Torralba M."/>
            <person name="Gillis M."/>
            <person name="Haft D.H."/>
            <person name="Methe B."/>
            <person name="Sutton G."/>
            <person name="Nelson K.E."/>
        </authorList>
    </citation>
    <scope>NUCLEOTIDE SEQUENCE [LARGE SCALE GENOMIC DNA]</scope>
    <source>
        <strain evidence="12 13">BV3C16-1</strain>
    </source>
</reference>
<dbReference type="STRING" id="1111454.HMPREF1250_1454"/>
<organism evidence="12 13">
    <name type="scientific">Megasphaera vaginalis</name>
    <name type="common">ex Srinivasan et al. 2021</name>
    <dbReference type="NCBI Taxonomy" id="1111454"/>
    <lineage>
        <taxon>Bacteria</taxon>
        <taxon>Bacillati</taxon>
        <taxon>Bacillota</taxon>
        <taxon>Negativicutes</taxon>
        <taxon>Veillonellales</taxon>
        <taxon>Veillonellaceae</taxon>
        <taxon>Megasphaera</taxon>
    </lineage>
</organism>
<dbReference type="PANTHER" id="PTHR39321:SF3">
    <property type="entry name" value="PHOSPHOPANTETHEINE ADENYLYLTRANSFERASE"/>
    <property type="match status" value="1"/>
</dbReference>
<dbReference type="EC" id="2.7.7.18" evidence="3"/>